<dbReference type="Proteomes" id="UP000322110">
    <property type="component" value="Unassembled WGS sequence"/>
</dbReference>
<feature type="signal peptide" evidence="1">
    <location>
        <begin position="1"/>
        <end position="23"/>
    </location>
</feature>
<organism evidence="2 3">
    <name type="scientific">Teichococcus oryzae</name>
    <dbReference type="NCBI Taxonomy" id="1608942"/>
    <lineage>
        <taxon>Bacteria</taxon>
        <taxon>Pseudomonadati</taxon>
        <taxon>Pseudomonadota</taxon>
        <taxon>Alphaproteobacteria</taxon>
        <taxon>Acetobacterales</taxon>
        <taxon>Roseomonadaceae</taxon>
        <taxon>Roseomonas</taxon>
    </lineage>
</organism>
<accession>A0A5B2TL75</accession>
<evidence type="ECO:0000313" key="3">
    <source>
        <dbReference type="Proteomes" id="UP000322110"/>
    </source>
</evidence>
<gene>
    <name evidence="2" type="ORF">F0Q34_03605</name>
</gene>
<evidence type="ECO:0000256" key="1">
    <source>
        <dbReference type="SAM" id="SignalP"/>
    </source>
</evidence>
<keyword evidence="3" id="KW-1185">Reference proteome</keyword>
<evidence type="ECO:0000313" key="2">
    <source>
        <dbReference type="EMBL" id="KAA2214785.1"/>
    </source>
</evidence>
<dbReference type="RefSeq" id="WP_149810740.1">
    <property type="nucleotide sequence ID" value="NZ_VUKA01000001.1"/>
</dbReference>
<proteinExistence type="predicted"/>
<comment type="caution">
    <text evidence="2">The sequence shown here is derived from an EMBL/GenBank/DDBJ whole genome shotgun (WGS) entry which is preliminary data.</text>
</comment>
<keyword evidence="1" id="KW-0732">Signal</keyword>
<sequence>MRRWIHGAALASALLATGGAARADDITEGLDRTRQLYEAGDLAGAVTELGFAVSALHQKRSEQYSKLFPPAPAGWTLGEAEDTAGNALAAQMMGGGVMVARSYTRGDDSEIKATVIVDSPLIQALAAMAKNPAMLGSNAKRVRIGGDNAILEREADSDEAELTLVRNNVAVKLEGSGLKDAEILTALMKGFDLAKLQNPQGK</sequence>
<dbReference type="AlphaFoldDB" id="A0A5B2TL75"/>
<name>A0A5B2TL75_9PROT</name>
<dbReference type="OrthoDB" id="7265885at2"/>
<protein>
    <submittedName>
        <fullName evidence="2">Uncharacterized protein</fullName>
    </submittedName>
</protein>
<feature type="chain" id="PRO_5022984671" evidence="1">
    <location>
        <begin position="24"/>
        <end position="202"/>
    </location>
</feature>
<dbReference type="EMBL" id="VUKA01000001">
    <property type="protein sequence ID" value="KAA2214785.1"/>
    <property type="molecule type" value="Genomic_DNA"/>
</dbReference>
<reference evidence="2 3" key="1">
    <citation type="journal article" date="2015" name="Int. J. Syst. Evol. Microbiol.">
        <title>Roseomonas oryzae sp. nov., isolated from paddy rhizosphere soil.</title>
        <authorList>
            <person name="Ramaprasad E.V."/>
            <person name="Sasikala Ch."/>
            <person name="Ramana Ch.V."/>
        </authorList>
    </citation>
    <scope>NUCLEOTIDE SEQUENCE [LARGE SCALE GENOMIC DNA]</scope>
    <source>
        <strain evidence="2 3">KCTC 42542</strain>
    </source>
</reference>